<dbReference type="Pfam" id="PF13393">
    <property type="entry name" value="tRNA-synt_His"/>
    <property type="match status" value="1"/>
</dbReference>
<evidence type="ECO:0000256" key="10">
    <source>
        <dbReference type="SAM" id="MobiDB-lite"/>
    </source>
</evidence>
<feature type="binding site" evidence="9">
    <location>
        <position position="314"/>
    </location>
    <ligand>
        <name>L-histidine</name>
        <dbReference type="ChEBI" id="CHEBI:57595"/>
    </ligand>
</feature>
<dbReference type="GO" id="GO:0004821">
    <property type="term" value="F:histidine-tRNA ligase activity"/>
    <property type="evidence" value="ECO:0007669"/>
    <property type="project" value="UniProtKB-EC"/>
</dbReference>
<name>A0A8J4PUG5_9MYCE</name>
<dbReference type="OrthoDB" id="1906957at2759"/>
<dbReference type="EMBL" id="AJWJ01000115">
    <property type="protein sequence ID" value="KAF2075078.1"/>
    <property type="molecule type" value="Genomic_DNA"/>
</dbReference>
<dbReference type="CDD" id="cd00859">
    <property type="entry name" value="HisRS_anticodon"/>
    <property type="match status" value="1"/>
</dbReference>
<dbReference type="GO" id="GO:0032543">
    <property type="term" value="P:mitochondrial translation"/>
    <property type="evidence" value="ECO:0007669"/>
    <property type="project" value="TreeGrafter"/>
</dbReference>
<evidence type="ECO:0000313" key="13">
    <source>
        <dbReference type="Proteomes" id="UP000695562"/>
    </source>
</evidence>
<keyword evidence="6" id="KW-0648">Protein biosynthesis</keyword>
<dbReference type="AlphaFoldDB" id="A0A8J4PUG5"/>
<dbReference type="PIRSF" id="PIRSF001549">
    <property type="entry name" value="His-tRNA_synth"/>
    <property type="match status" value="1"/>
</dbReference>
<evidence type="ECO:0000256" key="7">
    <source>
        <dbReference type="ARBA" id="ARBA00023146"/>
    </source>
</evidence>
<protein>
    <recommendedName>
        <fullName evidence="2">histidine--tRNA ligase</fullName>
        <ecNumber evidence="2">6.1.1.21</ecNumber>
    </recommendedName>
</protein>
<dbReference type="Gene3D" id="3.40.50.800">
    <property type="entry name" value="Anticodon-binding domain"/>
    <property type="match status" value="1"/>
</dbReference>
<comment type="similarity">
    <text evidence="1">Belongs to the class-II aminoacyl-tRNA synthetase family.</text>
</comment>
<feature type="region of interest" description="Disordered" evidence="10">
    <location>
        <begin position="1"/>
        <end position="52"/>
    </location>
</feature>
<keyword evidence="3" id="KW-0436">Ligase</keyword>
<dbReference type="Pfam" id="PF03129">
    <property type="entry name" value="HGTP_anticodon"/>
    <property type="match status" value="1"/>
</dbReference>
<comment type="catalytic activity">
    <reaction evidence="8">
        <text>tRNA(His) + L-histidine + ATP = L-histidyl-tRNA(His) + AMP + diphosphate + H(+)</text>
        <dbReference type="Rhea" id="RHEA:17313"/>
        <dbReference type="Rhea" id="RHEA-COMP:9665"/>
        <dbReference type="Rhea" id="RHEA-COMP:9689"/>
        <dbReference type="ChEBI" id="CHEBI:15378"/>
        <dbReference type="ChEBI" id="CHEBI:30616"/>
        <dbReference type="ChEBI" id="CHEBI:33019"/>
        <dbReference type="ChEBI" id="CHEBI:57595"/>
        <dbReference type="ChEBI" id="CHEBI:78442"/>
        <dbReference type="ChEBI" id="CHEBI:78527"/>
        <dbReference type="ChEBI" id="CHEBI:456215"/>
        <dbReference type="EC" id="6.1.1.21"/>
    </reaction>
</comment>
<keyword evidence="4" id="KW-0547">Nucleotide-binding</keyword>
<proteinExistence type="inferred from homology"/>
<feature type="compositionally biased region" description="Basic and acidic residues" evidence="10">
    <location>
        <begin position="19"/>
        <end position="28"/>
    </location>
</feature>
<organism evidence="12 13">
    <name type="scientific">Polysphondylium violaceum</name>
    <dbReference type="NCBI Taxonomy" id="133409"/>
    <lineage>
        <taxon>Eukaryota</taxon>
        <taxon>Amoebozoa</taxon>
        <taxon>Evosea</taxon>
        <taxon>Eumycetozoa</taxon>
        <taxon>Dictyostelia</taxon>
        <taxon>Dictyosteliales</taxon>
        <taxon>Dictyosteliaceae</taxon>
        <taxon>Polysphondylium</taxon>
    </lineage>
</organism>
<dbReference type="SUPFAM" id="SSF52954">
    <property type="entry name" value="Class II aaRS ABD-related"/>
    <property type="match status" value="1"/>
</dbReference>
<feature type="binding site" evidence="9">
    <location>
        <position position="164"/>
    </location>
    <ligand>
        <name>L-histidine</name>
        <dbReference type="ChEBI" id="CHEBI:57595"/>
    </ligand>
</feature>
<dbReference type="NCBIfam" id="TIGR00442">
    <property type="entry name" value="hisS"/>
    <property type="match status" value="1"/>
</dbReference>
<dbReference type="FunFam" id="3.30.930.10:FF:000021">
    <property type="entry name" value="Probable histidine--tRNA ligase, mitochondrial"/>
    <property type="match status" value="1"/>
</dbReference>
<gene>
    <name evidence="12" type="ORF">CYY_003598</name>
</gene>
<keyword evidence="5" id="KW-0067">ATP-binding</keyword>
<dbReference type="PANTHER" id="PTHR11476:SF7">
    <property type="entry name" value="HISTIDINE--TRNA LIGASE"/>
    <property type="match status" value="1"/>
</dbReference>
<feature type="binding site" evidence="9">
    <location>
        <begin position="318"/>
        <end position="319"/>
    </location>
    <ligand>
        <name>L-histidine</name>
        <dbReference type="ChEBI" id="CHEBI:57595"/>
    </ligand>
</feature>
<dbReference type="CDD" id="cd00773">
    <property type="entry name" value="HisRS-like_core"/>
    <property type="match status" value="1"/>
</dbReference>
<sequence length="498" mass="55944">MSEPTVPSVEQISIQDKAAPVEKTEKAKPALAAKPKKGNKVSLKTPKGTQDYNPQQMTIREQVFSDIKTCFKRHGAVTIETPVFELRDTLTGKYGEDSKLIYDLADQGGEICSLRYDLTVPFARYVAANGVLNIKRYHIARVYRRDNPVMTKGRFREFYQCDFDIAGEYDLMVPDSECLRLICEILDQVKVGKYLIKLNHRKLLDGIFAICGVPADKFRTICSAVDKLDKSPWAEVRTEMVETKGLEPAVADKIEAFVKLSGKPFELLAKLRETKMCDSNKDAVEALNQMEVLFEYLECFGCSDKILFDLSLARGLDYYTGIIYEAILTEQDRVGSIAAGGRYDGLVGMYGKKDVPSVGFSIGIERIFTILEEEYTKKNQKIRQNATQVFVAQMDKSLIKERLLICTALWNAGVNTEYSYKVNPKGGNQLNYANDNLIPLVIFIGKSEMETNTLSVKNMFTGEQISIPREGFVTKIQDLLSKIDMNAIPVTSNTTSTK</sequence>
<keyword evidence="13" id="KW-1185">Reference proteome</keyword>
<feature type="binding site" evidence="9">
    <location>
        <position position="160"/>
    </location>
    <ligand>
        <name>L-histidine</name>
        <dbReference type="ChEBI" id="CHEBI:57595"/>
    </ligand>
</feature>
<dbReference type="GO" id="GO:0003723">
    <property type="term" value="F:RNA binding"/>
    <property type="evidence" value="ECO:0007669"/>
    <property type="project" value="TreeGrafter"/>
</dbReference>
<dbReference type="FunFam" id="3.40.50.800:FF:000012">
    <property type="entry name" value="Histidine--tRNA ligase, cytoplasmic"/>
    <property type="match status" value="1"/>
</dbReference>
<dbReference type="GO" id="GO:0006427">
    <property type="term" value="P:histidyl-tRNA aminoacylation"/>
    <property type="evidence" value="ECO:0007669"/>
    <property type="project" value="InterPro"/>
</dbReference>
<dbReference type="Gene3D" id="3.30.930.10">
    <property type="entry name" value="Bira Bifunctional Protein, Domain 2"/>
    <property type="match status" value="1"/>
</dbReference>
<reference evidence="12" key="1">
    <citation type="submission" date="2020-01" db="EMBL/GenBank/DDBJ databases">
        <title>Development of genomics and gene disruption for Polysphondylium violaceum indicates a role for the polyketide synthase stlB in stalk morphogenesis.</title>
        <authorList>
            <person name="Narita B."/>
            <person name="Kawabe Y."/>
            <person name="Kin K."/>
            <person name="Saito T."/>
            <person name="Gibbs R."/>
            <person name="Kuspa A."/>
            <person name="Muzny D."/>
            <person name="Queller D."/>
            <person name="Richards S."/>
            <person name="Strassman J."/>
            <person name="Sucgang R."/>
            <person name="Worley K."/>
            <person name="Schaap P."/>
        </authorList>
    </citation>
    <scope>NUCLEOTIDE SEQUENCE</scope>
    <source>
        <strain evidence="12">QSvi11</strain>
    </source>
</reference>
<dbReference type="InterPro" id="IPR045864">
    <property type="entry name" value="aa-tRNA-synth_II/BPL/LPL"/>
</dbReference>
<feature type="domain" description="Aminoacyl-transfer RNA synthetases class-II family profile" evidence="11">
    <location>
        <begin position="16"/>
        <end position="374"/>
    </location>
</feature>
<feature type="binding site" evidence="9">
    <location>
        <begin position="117"/>
        <end position="119"/>
    </location>
    <ligand>
        <name>L-histidine</name>
        <dbReference type="ChEBI" id="CHEBI:57595"/>
    </ligand>
</feature>
<dbReference type="InterPro" id="IPR033656">
    <property type="entry name" value="HisRS_anticodon"/>
</dbReference>
<dbReference type="GO" id="GO:0005739">
    <property type="term" value="C:mitochondrion"/>
    <property type="evidence" value="ECO:0007669"/>
    <property type="project" value="TreeGrafter"/>
</dbReference>
<accession>A0A8J4PUG5</accession>
<dbReference type="GO" id="GO:0005524">
    <property type="term" value="F:ATP binding"/>
    <property type="evidence" value="ECO:0007669"/>
    <property type="project" value="UniProtKB-KW"/>
</dbReference>
<evidence type="ECO:0000256" key="9">
    <source>
        <dbReference type="PIRSR" id="PIRSR001549-1"/>
    </source>
</evidence>
<evidence type="ECO:0000256" key="6">
    <source>
        <dbReference type="ARBA" id="ARBA00022917"/>
    </source>
</evidence>
<dbReference type="EC" id="6.1.1.21" evidence="2"/>
<dbReference type="GO" id="GO:0005829">
    <property type="term" value="C:cytosol"/>
    <property type="evidence" value="ECO:0007669"/>
    <property type="project" value="TreeGrafter"/>
</dbReference>
<dbReference type="PANTHER" id="PTHR11476">
    <property type="entry name" value="HISTIDYL-TRNA SYNTHETASE"/>
    <property type="match status" value="1"/>
</dbReference>
<evidence type="ECO:0000256" key="2">
    <source>
        <dbReference type="ARBA" id="ARBA00012815"/>
    </source>
</evidence>
<evidence type="ECO:0000259" key="11">
    <source>
        <dbReference type="PROSITE" id="PS50862"/>
    </source>
</evidence>
<evidence type="ECO:0000256" key="1">
    <source>
        <dbReference type="ARBA" id="ARBA00008226"/>
    </source>
</evidence>
<evidence type="ECO:0000313" key="12">
    <source>
        <dbReference type="EMBL" id="KAF2075078.1"/>
    </source>
</evidence>
<feature type="binding site" evidence="9">
    <location>
        <position position="144"/>
    </location>
    <ligand>
        <name>L-histidine</name>
        <dbReference type="ChEBI" id="CHEBI:57595"/>
    </ligand>
</feature>
<dbReference type="InterPro" id="IPR041715">
    <property type="entry name" value="HisRS-like_core"/>
</dbReference>
<evidence type="ECO:0000256" key="3">
    <source>
        <dbReference type="ARBA" id="ARBA00022598"/>
    </source>
</evidence>
<dbReference type="HAMAP" id="MF_00127">
    <property type="entry name" value="His_tRNA_synth"/>
    <property type="match status" value="1"/>
</dbReference>
<evidence type="ECO:0000256" key="8">
    <source>
        <dbReference type="ARBA" id="ARBA00047639"/>
    </source>
</evidence>
<evidence type="ECO:0000256" key="5">
    <source>
        <dbReference type="ARBA" id="ARBA00022840"/>
    </source>
</evidence>
<keyword evidence="7" id="KW-0030">Aminoacyl-tRNA synthetase</keyword>
<dbReference type="SUPFAM" id="SSF55681">
    <property type="entry name" value="Class II aaRS and biotin synthetases"/>
    <property type="match status" value="1"/>
</dbReference>
<dbReference type="InterPro" id="IPR004516">
    <property type="entry name" value="HisRS/HisZ"/>
</dbReference>
<comment type="caution">
    <text evidence="12">The sequence shown here is derived from an EMBL/GenBank/DDBJ whole genome shotgun (WGS) entry which is preliminary data.</text>
</comment>
<evidence type="ECO:0000256" key="4">
    <source>
        <dbReference type="ARBA" id="ARBA00022741"/>
    </source>
</evidence>
<dbReference type="InterPro" id="IPR006195">
    <property type="entry name" value="aa-tRNA-synth_II"/>
</dbReference>
<dbReference type="InterPro" id="IPR015807">
    <property type="entry name" value="His-tRNA-ligase"/>
</dbReference>
<dbReference type="PROSITE" id="PS50862">
    <property type="entry name" value="AA_TRNA_LIGASE_II"/>
    <property type="match status" value="1"/>
</dbReference>
<dbReference type="InterPro" id="IPR036621">
    <property type="entry name" value="Anticodon-bd_dom_sf"/>
</dbReference>
<dbReference type="InterPro" id="IPR004154">
    <property type="entry name" value="Anticodon-bd"/>
</dbReference>
<dbReference type="Proteomes" id="UP000695562">
    <property type="component" value="Unassembled WGS sequence"/>
</dbReference>